<dbReference type="InterPro" id="IPR017508">
    <property type="entry name" value="HipA_N1"/>
</dbReference>
<evidence type="ECO:0000259" key="5">
    <source>
        <dbReference type="Pfam" id="PF13657"/>
    </source>
</evidence>
<dbReference type="Pfam" id="PF07804">
    <property type="entry name" value="HipA_C"/>
    <property type="match status" value="1"/>
</dbReference>
<evidence type="ECO:0000256" key="3">
    <source>
        <dbReference type="ARBA" id="ARBA00022777"/>
    </source>
</evidence>
<dbReference type="Gene3D" id="1.10.1070.20">
    <property type="match status" value="1"/>
</dbReference>
<dbReference type="PANTHER" id="PTHR37419:SF8">
    <property type="entry name" value="TOXIN YJJJ"/>
    <property type="match status" value="1"/>
</dbReference>
<accession>A0AAP7KDG1</accession>
<dbReference type="EMBL" id="LSTU01000086">
    <property type="protein sequence ID" value="OAH42042.1"/>
    <property type="molecule type" value="Genomic_DNA"/>
</dbReference>
<comment type="caution">
    <text evidence="6">The sequence shown here is derived from an EMBL/GenBank/DDBJ whole genome shotgun (WGS) entry which is preliminary data.</text>
</comment>
<dbReference type="GO" id="GO:0004674">
    <property type="term" value="F:protein serine/threonine kinase activity"/>
    <property type="evidence" value="ECO:0007669"/>
    <property type="project" value="TreeGrafter"/>
</dbReference>
<evidence type="ECO:0000259" key="4">
    <source>
        <dbReference type="Pfam" id="PF07804"/>
    </source>
</evidence>
<dbReference type="PANTHER" id="PTHR37419">
    <property type="entry name" value="SERINE/THREONINE-PROTEIN KINASE TOXIN HIPA"/>
    <property type="match status" value="1"/>
</dbReference>
<feature type="domain" description="HipA-like C-terminal" evidence="4">
    <location>
        <begin position="164"/>
        <end position="394"/>
    </location>
</feature>
<organism evidence="6 7">
    <name type="scientific">Pseudomonas monteilii</name>
    <dbReference type="NCBI Taxonomy" id="76759"/>
    <lineage>
        <taxon>Bacteria</taxon>
        <taxon>Pseudomonadati</taxon>
        <taxon>Pseudomonadota</taxon>
        <taxon>Gammaproteobacteria</taxon>
        <taxon>Pseudomonadales</taxon>
        <taxon>Pseudomonadaceae</taxon>
        <taxon>Pseudomonas</taxon>
    </lineage>
</organism>
<reference evidence="7" key="1">
    <citation type="submission" date="2016-02" db="EMBL/GenBank/DDBJ databases">
        <title>Dietzia cinnamea strain CD11_5 genome sequencing and assembly.</title>
        <authorList>
            <person name="Kaur G."/>
            <person name="Nair G.R."/>
            <person name="Mayilraj S."/>
        </authorList>
    </citation>
    <scope>NUCLEOTIDE SEQUENCE [LARGE SCALE GENOMIC DNA]</scope>
    <source>
        <strain evidence="7">CD10_2</strain>
    </source>
</reference>
<sequence>MAKGFKHIEALTVLKNGVKVGELFKVPGRGIYFAYDQGWLATGYNLSPLTMDWDDKPQLARDPQLFDGLHGPFADSLPDGWGMLLMDRFFDSTFGDGTRYTVTALDRLAYMGDRAMGAFEYQPKAEKTEMDGPVDISQLYEASIQVQEGETQAVLQKLRLAGGSPGGARPKAVVALSADGGKATSAFGNLPDGYAHWIVKFRALNEPVETGGIELAYAEMARAAGVTMAESMILNIQMPDRQVENFFATKRFDREGDRKIHMMTVSALMYANYRVLSSIDYPNLLKLTQEMTKSSAEVEKMARLMIFNALCHNHDDHAKNFAFLCHDPVKPGEKETWTLAPAYDVTFATAMGEHTTDFGGRNPGKPTRKRIIEICKDYKYLKAEEYIEQTLAALNDWKKVFTRLNVPHKAGQPIFNVLEKLHKDFEK</sequence>
<dbReference type="RefSeq" id="WP_016715912.1">
    <property type="nucleotide sequence ID" value="NZ_CP146841.1"/>
</dbReference>
<dbReference type="AlphaFoldDB" id="A0AAP7KDG1"/>
<evidence type="ECO:0000313" key="7">
    <source>
        <dbReference type="Proteomes" id="UP000077242"/>
    </source>
</evidence>
<feature type="domain" description="HipA N-terminal subdomain 1" evidence="5">
    <location>
        <begin position="11"/>
        <end position="121"/>
    </location>
</feature>
<dbReference type="Proteomes" id="UP000077242">
    <property type="component" value="Unassembled WGS sequence"/>
</dbReference>
<name>A0AAP7KDG1_9PSED</name>
<comment type="similarity">
    <text evidence="1">Belongs to the HipA Ser/Thr kinase family.</text>
</comment>
<keyword evidence="3" id="KW-0418">Kinase</keyword>
<keyword evidence="2" id="KW-0808">Transferase</keyword>
<evidence type="ECO:0000313" key="6">
    <source>
        <dbReference type="EMBL" id="OAH42042.1"/>
    </source>
</evidence>
<evidence type="ECO:0000256" key="2">
    <source>
        <dbReference type="ARBA" id="ARBA00022679"/>
    </source>
</evidence>
<dbReference type="Pfam" id="PF13657">
    <property type="entry name" value="Couple_hipA"/>
    <property type="match status" value="1"/>
</dbReference>
<dbReference type="InterPro" id="IPR052028">
    <property type="entry name" value="HipA_Ser/Thr_kinase"/>
</dbReference>
<gene>
    <name evidence="6" type="ORF">AYJ70_29455</name>
</gene>
<proteinExistence type="inferred from homology"/>
<protein>
    <submittedName>
        <fullName evidence="6">Transcriptional regulator</fullName>
    </submittedName>
</protein>
<dbReference type="GO" id="GO:0005829">
    <property type="term" value="C:cytosol"/>
    <property type="evidence" value="ECO:0007669"/>
    <property type="project" value="TreeGrafter"/>
</dbReference>
<evidence type="ECO:0000256" key="1">
    <source>
        <dbReference type="ARBA" id="ARBA00010164"/>
    </source>
</evidence>
<dbReference type="InterPro" id="IPR012893">
    <property type="entry name" value="HipA-like_C"/>
</dbReference>